<evidence type="ECO:0000256" key="7">
    <source>
        <dbReference type="ARBA" id="ARBA00022692"/>
    </source>
</evidence>
<dbReference type="Proteomes" id="UP000664991">
    <property type="component" value="Unassembled WGS sequence"/>
</dbReference>
<evidence type="ECO:0000256" key="37">
    <source>
        <dbReference type="SAM" id="Coils"/>
    </source>
</evidence>
<dbReference type="SUPFAM" id="SSF53720">
    <property type="entry name" value="ALDH-like"/>
    <property type="match status" value="1"/>
</dbReference>
<evidence type="ECO:0000256" key="33">
    <source>
        <dbReference type="ARBA" id="ARBA00052427"/>
    </source>
</evidence>
<evidence type="ECO:0000313" key="41">
    <source>
        <dbReference type="Proteomes" id="UP000664991"/>
    </source>
</evidence>
<comment type="function">
    <text evidence="17">Converts gamma-trimethylaminobutyraldehyde into gamma-butyrobetaine with high efficiency (in vitro). Can catalyze the irreversible oxidation of a broad range of aldehydes to the corresponding acids in an NAD-dependent reaction, but with low efficiency. Catalyzes the oxidation of aldehydes arising from biogenic amines and polyamines.</text>
</comment>
<evidence type="ECO:0000256" key="14">
    <source>
        <dbReference type="ARBA" id="ARBA00039138"/>
    </source>
</evidence>
<feature type="active site" evidence="35">
    <location>
        <position position="475"/>
    </location>
</feature>
<evidence type="ECO:0000256" key="2">
    <source>
        <dbReference type="ARBA" id="ARBA00004514"/>
    </source>
</evidence>
<dbReference type="CDD" id="cd07090">
    <property type="entry name" value="ALDH_F9_TMBADH"/>
    <property type="match status" value="1"/>
</dbReference>
<evidence type="ECO:0000256" key="23">
    <source>
        <dbReference type="ARBA" id="ARBA00050378"/>
    </source>
</evidence>
<evidence type="ECO:0000256" key="22">
    <source>
        <dbReference type="ARBA" id="ARBA00050121"/>
    </source>
</evidence>
<comment type="catalytic activity">
    <reaction evidence="22">
        <text>3,4-dihydroxyphenylacetaldehyde + NAD(+) + H2O = 3,4-dihydroxyphenylacetate + NADH + 2 H(+)</text>
        <dbReference type="Rhea" id="RHEA:69080"/>
        <dbReference type="ChEBI" id="CHEBI:15377"/>
        <dbReference type="ChEBI" id="CHEBI:15378"/>
        <dbReference type="ChEBI" id="CHEBI:17612"/>
        <dbReference type="ChEBI" id="CHEBI:27978"/>
        <dbReference type="ChEBI" id="CHEBI:57540"/>
        <dbReference type="ChEBI" id="CHEBI:57945"/>
    </reaction>
</comment>
<comment type="similarity">
    <text evidence="4 36">Belongs to the aldehyde dehydrogenase family.</text>
</comment>
<dbReference type="NCBIfam" id="NF009725">
    <property type="entry name" value="PRK13252.1"/>
    <property type="match status" value="1"/>
</dbReference>
<evidence type="ECO:0000256" key="30">
    <source>
        <dbReference type="ARBA" id="ARBA00051995"/>
    </source>
</evidence>
<dbReference type="Pfam" id="PF00171">
    <property type="entry name" value="Aldedh"/>
    <property type="match status" value="1"/>
</dbReference>
<comment type="catalytic activity">
    <reaction evidence="31">
        <text>acetaldehyde + NAD(+) + H2O = acetate + NADH + 2 H(+)</text>
        <dbReference type="Rhea" id="RHEA:25294"/>
        <dbReference type="ChEBI" id="CHEBI:15343"/>
        <dbReference type="ChEBI" id="CHEBI:15377"/>
        <dbReference type="ChEBI" id="CHEBI:15378"/>
        <dbReference type="ChEBI" id="CHEBI:30089"/>
        <dbReference type="ChEBI" id="CHEBI:57540"/>
        <dbReference type="ChEBI" id="CHEBI:57945"/>
        <dbReference type="EC" id="1.2.1.3"/>
    </reaction>
</comment>
<evidence type="ECO:0000256" key="36">
    <source>
        <dbReference type="RuleBase" id="RU003345"/>
    </source>
</evidence>
<sequence>MFADTLLIVFISVCTALLAEGITWVLVYRTDKYKRLKAEVEKQSKKLEKKKETITESAGRQQKKKIERQEEKLKNNNRDLSMVRMKSMFAIGFCFTALMGMFNSIFDGRVVAKLPFTPLSYIQGLSHRNLLGDDTTDCSFIFLYILCTMSIRQYLTLNQLENAFGLKSERQTKNLKGDNEGNDDHINNDDKDGISKIKHKMIRNHTQNSAINWPASAPIAAMSTGTFVVSQPLNYRGGARVEPVDASGTEKAFEPATGRVIATFTCSGEKEVNLAVQDAKAAFKIWSQKSGMERCRILLEAARIIRERKDEIATVETINNGKSIFEARWDIDTSWQCLEYYAGLAGSMAGEHIQLPGGSFGYTRREPLGVCVGIGAWNYPFQIACWKSAPALACGNAMVFKPSPFTPVSVLLLAEIYTEAGVPPGLFNVVQGGAATGQFLCQHRDVAKVSFTGSVPTGSKIMEMSAKGIKPVTLELGGKSPLIIFSDCDMKNAVKGALMANFLTQGEVCCNGTRVFVQKEILDQFTEEVVKQTQRIKIGDPLLEDTRMGPLINRPHLERVLGFVKVAEEQGAKVLCGGDVFVPEDPKLKDGYYMRPCVLTNCRDDMTCVKEEIFGPVMSILSFDTEAEVLERANDTTFGLAAGVFTRDIQRAHRVVAELQAGMCFINNYNVSPVELPFGGYKKSGFGRENGRVTIEYYSQLKTVCVEMGDVESAF</sequence>
<dbReference type="InterPro" id="IPR029510">
    <property type="entry name" value="Ald_DH_CS_GLU"/>
</dbReference>
<dbReference type="Pfam" id="PF01956">
    <property type="entry name" value="EMC3_TMCO1"/>
    <property type="match status" value="1"/>
</dbReference>
<organism evidence="40 41">
    <name type="scientific">Ovis aries</name>
    <name type="common">Sheep</name>
    <dbReference type="NCBI Taxonomy" id="9940"/>
    <lineage>
        <taxon>Eukaryota</taxon>
        <taxon>Metazoa</taxon>
        <taxon>Chordata</taxon>
        <taxon>Craniata</taxon>
        <taxon>Vertebrata</taxon>
        <taxon>Euteleostomi</taxon>
        <taxon>Mammalia</taxon>
        <taxon>Eutheria</taxon>
        <taxon>Laurasiatheria</taxon>
        <taxon>Artiodactyla</taxon>
        <taxon>Ruminantia</taxon>
        <taxon>Pecora</taxon>
        <taxon>Bovidae</taxon>
        <taxon>Caprinae</taxon>
        <taxon>Ovis</taxon>
    </lineage>
</organism>
<comment type="catalytic activity">
    <reaction evidence="26">
        <text>(5-hydroxyindol-3-yl)acetaldehyde + NAD(+) + H2O = (5-hydroxyindol-3-yl)acetate + NADH + 2 H(+)</text>
        <dbReference type="Rhea" id="RHEA:31215"/>
        <dbReference type="ChEBI" id="CHEBI:15377"/>
        <dbReference type="ChEBI" id="CHEBI:15378"/>
        <dbReference type="ChEBI" id="CHEBI:50157"/>
        <dbReference type="ChEBI" id="CHEBI:57540"/>
        <dbReference type="ChEBI" id="CHEBI:57945"/>
        <dbReference type="ChEBI" id="CHEBI:62622"/>
    </reaction>
</comment>
<evidence type="ECO:0000256" key="20">
    <source>
        <dbReference type="ARBA" id="ARBA00044324"/>
    </source>
</evidence>
<dbReference type="GO" id="GO:0005829">
    <property type="term" value="C:cytosol"/>
    <property type="evidence" value="ECO:0007669"/>
    <property type="project" value="UniProtKB-SubCell"/>
</dbReference>
<evidence type="ECO:0000256" key="6">
    <source>
        <dbReference type="ARBA" id="ARBA00022490"/>
    </source>
</evidence>
<comment type="catalytic activity">
    <reaction evidence="21">
        <text>an aldehyde + NAD(+) + H2O = a carboxylate + NADH + 2 H(+)</text>
        <dbReference type="Rhea" id="RHEA:16185"/>
        <dbReference type="ChEBI" id="CHEBI:15377"/>
        <dbReference type="ChEBI" id="CHEBI:15378"/>
        <dbReference type="ChEBI" id="CHEBI:17478"/>
        <dbReference type="ChEBI" id="CHEBI:29067"/>
        <dbReference type="ChEBI" id="CHEBI:57540"/>
        <dbReference type="ChEBI" id="CHEBI:57945"/>
        <dbReference type="EC" id="1.2.1.3"/>
    </reaction>
</comment>
<evidence type="ECO:0000259" key="39">
    <source>
        <dbReference type="Pfam" id="PF00171"/>
    </source>
</evidence>
<dbReference type="FunFam" id="3.40.309.10:FF:000019">
    <property type="entry name" value="4-trimethylaminobutyraldehyde dehydrogenase isoform X1"/>
    <property type="match status" value="1"/>
</dbReference>
<comment type="catalytic activity">
    <reaction evidence="32">
        <text>4-(trimethylamino)butanal + NAD(+) + H2O = 4-(trimethylamino)butanoate + NADH + 2 H(+)</text>
        <dbReference type="Rhea" id="RHEA:17985"/>
        <dbReference type="ChEBI" id="CHEBI:15377"/>
        <dbReference type="ChEBI" id="CHEBI:15378"/>
        <dbReference type="ChEBI" id="CHEBI:16244"/>
        <dbReference type="ChEBI" id="CHEBI:18020"/>
        <dbReference type="ChEBI" id="CHEBI:57540"/>
        <dbReference type="ChEBI" id="CHEBI:57945"/>
        <dbReference type="EC" id="1.2.1.47"/>
    </reaction>
</comment>
<evidence type="ECO:0000256" key="12">
    <source>
        <dbReference type="ARBA" id="ARBA00024226"/>
    </source>
</evidence>
<evidence type="ECO:0000256" key="25">
    <source>
        <dbReference type="ARBA" id="ARBA00050672"/>
    </source>
</evidence>
<comment type="catalytic activity">
    <reaction evidence="28">
        <text>hexanal + NAD(+) + H2O = hexanoate + NADH + 2 H(+)</text>
        <dbReference type="Rhea" id="RHEA:67276"/>
        <dbReference type="ChEBI" id="CHEBI:15377"/>
        <dbReference type="ChEBI" id="CHEBI:15378"/>
        <dbReference type="ChEBI" id="CHEBI:17120"/>
        <dbReference type="ChEBI" id="CHEBI:57540"/>
        <dbReference type="ChEBI" id="CHEBI:57945"/>
        <dbReference type="ChEBI" id="CHEBI:88528"/>
    </reaction>
</comment>
<evidence type="ECO:0000256" key="10">
    <source>
        <dbReference type="ARBA" id="ARBA00023027"/>
    </source>
</evidence>
<evidence type="ECO:0000256" key="32">
    <source>
        <dbReference type="ARBA" id="ARBA00052253"/>
    </source>
</evidence>
<keyword evidence="10" id="KW-0520">NAD</keyword>
<keyword evidence="9 36" id="KW-0560">Oxidoreductase</keyword>
<dbReference type="GO" id="GO:0018467">
    <property type="term" value="F:formaldehyde dehydrogenase (NAD+) activity"/>
    <property type="evidence" value="ECO:0007669"/>
    <property type="project" value="UniProtKB-EC"/>
</dbReference>
<evidence type="ECO:0000256" key="24">
    <source>
        <dbReference type="ARBA" id="ARBA00050586"/>
    </source>
</evidence>
<comment type="catalytic activity">
    <reaction evidence="29">
        <text>4-aminobutanal + NAD(+) + H2O = 4-aminobutanoate + NADH + 2 H(+)</text>
        <dbReference type="Rhea" id="RHEA:19105"/>
        <dbReference type="ChEBI" id="CHEBI:15377"/>
        <dbReference type="ChEBI" id="CHEBI:15378"/>
        <dbReference type="ChEBI" id="CHEBI:57540"/>
        <dbReference type="ChEBI" id="CHEBI:57945"/>
        <dbReference type="ChEBI" id="CHEBI:58264"/>
        <dbReference type="ChEBI" id="CHEBI:59888"/>
        <dbReference type="EC" id="1.2.1.19"/>
    </reaction>
</comment>
<dbReference type="EC" id="1.2.1.19" evidence="14"/>
<dbReference type="GO" id="GO:0016020">
    <property type="term" value="C:membrane"/>
    <property type="evidence" value="ECO:0007669"/>
    <property type="project" value="UniProtKB-SubCell"/>
</dbReference>
<comment type="caution">
    <text evidence="40">The sequence shown here is derived from an EMBL/GenBank/DDBJ whole genome shotgun (WGS) entry which is preliminary data.</text>
</comment>
<evidence type="ECO:0000256" key="3">
    <source>
        <dbReference type="ARBA" id="ARBA00005022"/>
    </source>
</evidence>
<dbReference type="PROSITE" id="PS00070">
    <property type="entry name" value="ALDEHYDE_DEHYDR_CYS"/>
    <property type="match status" value="1"/>
</dbReference>
<evidence type="ECO:0000256" key="8">
    <source>
        <dbReference type="ARBA" id="ARBA00022989"/>
    </source>
</evidence>
<evidence type="ECO:0000256" key="13">
    <source>
        <dbReference type="ARBA" id="ARBA00039125"/>
    </source>
</evidence>
<evidence type="ECO:0000256" key="21">
    <source>
        <dbReference type="ARBA" id="ARBA00049194"/>
    </source>
</evidence>
<dbReference type="Gene3D" id="3.40.309.10">
    <property type="entry name" value="Aldehyde Dehydrogenase, Chain A, domain 2"/>
    <property type="match status" value="1"/>
</dbReference>
<evidence type="ECO:0000256" key="34">
    <source>
        <dbReference type="ARBA" id="ARBA00052574"/>
    </source>
</evidence>
<keyword evidence="11 38" id="KW-0472">Membrane</keyword>
<dbReference type="InterPro" id="IPR016160">
    <property type="entry name" value="Ald_DH_CS_CYS"/>
</dbReference>
<dbReference type="InterPro" id="IPR015590">
    <property type="entry name" value="Aldehyde_DH_dom"/>
</dbReference>
<keyword evidence="6" id="KW-0963">Cytoplasm</keyword>
<evidence type="ECO:0000256" key="15">
    <source>
        <dbReference type="ARBA" id="ARBA00040275"/>
    </source>
</evidence>
<dbReference type="InterPro" id="IPR002809">
    <property type="entry name" value="EMC3/TMCO1"/>
</dbReference>
<dbReference type="EC" id="1.2.1.46" evidence="18"/>
<dbReference type="InterPro" id="IPR016162">
    <property type="entry name" value="Ald_DH_N"/>
</dbReference>
<dbReference type="PANTHER" id="PTHR11699">
    <property type="entry name" value="ALDEHYDE DEHYDROGENASE-RELATED"/>
    <property type="match status" value="1"/>
</dbReference>
<comment type="catalytic activity">
    <reaction evidence="34">
        <text>butanal + NAD(+) + H2O = butanoate + NADH + 2 H(+)</text>
        <dbReference type="Rhea" id="RHEA:69088"/>
        <dbReference type="ChEBI" id="CHEBI:15377"/>
        <dbReference type="ChEBI" id="CHEBI:15378"/>
        <dbReference type="ChEBI" id="CHEBI:15743"/>
        <dbReference type="ChEBI" id="CHEBI:17968"/>
        <dbReference type="ChEBI" id="CHEBI:57540"/>
        <dbReference type="ChEBI" id="CHEBI:57945"/>
    </reaction>
</comment>
<dbReference type="GO" id="GO:0047105">
    <property type="term" value="F:4-trimethylammoniobutyraldehyde dehydrogenase activity"/>
    <property type="evidence" value="ECO:0007669"/>
    <property type="project" value="UniProtKB-EC"/>
</dbReference>
<dbReference type="EC" id="1.2.1.47" evidence="13"/>
<dbReference type="PROSITE" id="PS00687">
    <property type="entry name" value="ALDEHYDE_DEHYDR_GLU"/>
    <property type="match status" value="1"/>
</dbReference>
<comment type="subunit">
    <text evidence="5">Homotetramer.</text>
</comment>
<dbReference type="EC" id="1.2.1.3" evidence="12"/>
<evidence type="ECO:0000256" key="28">
    <source>
        <dbReference type="ARBA" id="ARBA00051631"/>
    </source>
</evidence>
<feature type="coiled-coil region" evidence="37">
    <location>
        <begin position="30"/>
        <end position="86"/>
    </location>
</feature>
<comment type="catalytic activity">
    <reaction evidence="27">
        <text>pentanal + NAD(+) + H2O = pentanoate + NADH + 2 H(+)</text>
        <dbReference type="Rhea" id="RHEA:69092"/>
        <dbReference type="ChEBI" id="CHEBI:15377"/>
        <dbReference type="ChEBI" id="CHEBI:15378"/>
        <dbReference type="ChEBI" id="CHEBI:31011"/>
        <dbReference type="ChEBI" id="CHEBI:57540"/>
        <dbReference type="ChEBI" id="CHEBI:57945"/>
        <dbReference type="ChEBI" id="CHEBI:84069"/>
    </reaction>
</comment>
<gene>
    <name evidence="40" type="ORF">JEQ12_001131</name>
</gene>
<evidence type="ECO:0000256" key="4">
    <source>
        <dbReference type="ARBA" id="ARBA00009986"/>
    </source>
</evidence>
<keyword evidence="37" id="KW-0175">Coiled coil</keyword>
<comment type="catalytic activity">
    <reaction evidence="24">
        <text>propanal + NAD(+) + H2O = propanoate + NADH + 2 H(+)</text>
        <dbReference type="Rhea" id="RHEA:67256"/>
        <dbReference type="ChEBI" id="CHEBI:15377"/>
        <dbReference type="ChEBI" id="CHEBI:15378"/>
        <dbReference type="ChEBI" id="CHEBI:17153"/>
        <dbReference type="ChEBI" id="CHEBI:17272"/>
        <dbReference type="ChEBI" id="CHEBI:57540"/>
        <dbReference type="ChEBI" id="CHEBI:57945"/>
    </reaction>
</comment>
<dbReference type="FunFam" id="3.40.605.10:FF:000016">
    <property type="entry name" value="4-trimethylaminobutyraldehyde dehydrogenase isoform X1"/>
    <property type="match status" value="1"/>
</dbReference>
<evidence type="ECO:0000256" key="26">
    <source>
        <dbReference type="ARBA" id="ARBA00050763"/>
    </source>
</evidence>
<dbReference type="InterPro" id="IPR016161">
    <property type="entry name" value="Ald_DH/histidinol_DH"/>
</dbReference>
<proteinExistence type="inferred from homology"/>
<comment type="catalytic activity">
    <reaction evidence="33">
        <text>imidazole-4-acetaldehyde + NAD(+) + H2O = imidazole-4-acetate + NADH + 2 H(+)</text>
        <dbReference type="Rhea" id="RHEA:31059"/>
        <dbReference type="ChEBI" id="CHEBI:15377"/>
        <dbReference type="ChEBI" id="CHEBI:15378"/>
        <dbReference type="ChEBI" id="CHEBI:27398"/>
        <dbReference type="ChEBI" id="CHEBI:57540"/>
        <dbReference type="ChEBI" id="CHEBI:57945"/>
        <dbReference type="ChEBI" id="CHEBI:57969"/>
    </reaction>
</comment>
<name>A0A836D8J5_SHEEP</name>
<comment type="catalytic activity">
    <reaction evidence="30">
        <text>spermine monoaldehyde + NAD(+) + H2O = N-(2-carboxyethyl)spermidine + NADH + 2 H(+)</text>
        <dbReference type="Rhea" id="RHEA:69168"/>
        <dbReference type="ChEBI" id="CHEBI:15377"/>
        <dbReference type="ChEBI" id="CHEBI:15378"/>
        <dbReference type="ChEBI" id="CHEBI:57540"/>
        <dbReference type="ChEBI" id="CHEBI:57945"/>
        <dbReference type="ChEBI" id="CHEBI:180903"/>
        <dbReference type="ChEBI" id="CHEBI:180913"/>
    </reaction>
</comment>
<evidence type="ECO:0000256" key="18">
    <source>
        <dbReference type="ARBA" id="ARBA00044057"/>
    </source>
</evidence>
<dbReference type="Gene3D" id="3.40.605.10">
    <property type="entry name" value="Aldehyde Dehydrogenase, Chain A, domain 1"/>
    <property type="match status" value="1"/>
</dbReference>
<dbReference type="EMBL" id="JAEMGP010000001">
    <property type="protein sequence ID" value="KAG5215555.1"/>
    <property type="molecule type" value="Genomic_DNA"/>
</dbReference>
<dbReference type="SMART" id="SM01415">
    <property type="entry name" value="DUF106"/>
    <property type="match status" value="1"/>
</dbReference>
<evidence type="ECO:0000256" key="5">
    <source>
        <dbReference type="ARBA" id="ARBA00011881"/>
    </source>
</evidence>
<evidence type="ECO:0000256" key="19">
    <source>
        <dbReference type="ARBA" id="ARBA00044302"/>
    </source>
</evidence>
<evidence type="ECO:0000256" key="29">
    <source>
        <dbReference type="ARBA" id="ARBA00051670"/>
    </source>
</evidence>
<comment type="subcellular location">
    <subcellularLocation>
        <location evidence="2">Cytoplasm</location>
        <location evidence="2">Cytosol</location>
    </subcellularLocation>
    <subcellularLocation>
        <location evidence="1">Membrane</location>
        <topology evidence="1">Multi-pass membrane protein</topology>
    </subcellularLocation>
</comment>
<accession>A0A836D8J5</accession>
<evidence type="ECO:0000256" key="11">
    <source>
        <dbReference type="ARBA" id="ARBA00023136"/>
    </source>
</evidence>
<protein>
    <recommendedName>
        <fullName evidence="15">4-trimethylaminobutyraldehyde dehydrogenase</fullName>
        <ecNumber evidence="14">1.2.1.19</ecNumber>
        <ecNumber evidence="12">1.2.1.3</ecNumber>
        <ecNumber evidence="18">1.2.1.46</ecNumber>
        <ecNumber evidence="13">1.2.1.47</ecNumber>
    </recommendedName>
    <alternativeName>
        <fullName evidence="16">Aldehyde dehydrogenase family 9 member A1</fullName>
    </alternativeName>
    <alternativeName>
        <fullName evidence="20">Formaldehyde dehydrogenase</fullName>
    </alternativeName>
    <alternativeName>
        <fullName evidence="19">Gamma-aminobutyraldehyde dehydrogenase</fullName>
    </alternativeName>
</protein>
<evidence type="ECO:0000256" key="16">
    <source>
        <dbReference type="ARBA" id="ARBA00041858"/>
    </source>
</evidence>
<comment type="pathway">
    <text evidence="3">Amine and polyamine biosynthesis; carnitine biosynthesis.</text>
</comment>
<evidence type="ECO:0000256" key="1">
    <source>
        <dbReference type="ARBA" id="ARBA00004141"/>
    </source>
</evidence>
<comment type="catalytic activity">
    <reaction evidence="25">
        <text>formaldehyde + NAD(+) + H2O = formate + NADH + 2 H(+)</text>
        <dbReference type="Rhea" id="RHEA:16425"/>
        <dbReference type="ChEBI" id="CHEBI:15377"/>
        <dbReference type="ChEBI" id="CHEBI:15378"/>
        <dbReference type="ChEBI" id="CHEBI:15740"/>
        <dbReference type="ChEBI" id="CHEBI:16842"/>
        <dbReference type="ChEBI" id="CHEBI:57540"/>
        <dbReference type="ChEBI" id="CHEBI:57945"/>
        <dbReference type="EC" id="1.2.1.46"/>
    </reaction>
</comment>
<dbReference type="AlphaFoldDB" id="A0A836D8J5"/>
<feature type="transmembrane region" description="Helical" evidence="38">
    <location>
        <begin position="88"/>
        <end position="106"/>
    </location>
</feature>
<evidence type="ECO:0000256" key="17">
    <source>
        <dbReference type="ARBA" id="ARBA00043882"/>
    </source>
</evidence>
<reference evidence="40 41" key="1">
    <citation type="submission" date="2020-12" db="EMBL/GenBank/DDBJ databases">
        <title>De novo assembly of Tibetan sheep genome.</title>
        <authorList>
            <person name="Li X."/>
        </authorList>
    </citation>
    <scope>NUCLEOTIDE SEQUENCE [LARGE SCALE GENOMIC DNA]</scope>
    <source>
        <tissue evidence="40">Heart</tissue>
    </source>
</reference>
<evidence type="ECO:0000256" key="35">
    <source>
        <dbReference type="PROSITE-ProRule" id="PRU10007"/>
    </source>
</evidence>
<evidence type="ECO:0000256" key="9">
    <source>
        <dbReference type="ARBA" id="ARBA00023002"/>
    </source>
</evidence>
<feature type="transmembrane region" description="Helical" evidence="38">
    <location>
        <begin position="6"/>
        <end position="27"/>
    </location>
</feature>
<keyword evidence="8 38" id="KW-1133">Transmembrane helix</keyword>
<evidence type="ECO:0000313" key="40">
    <source>
        <dbReference type="EMBL" id="KAG5215555.1"/>
    </source>
</evidence>
<feature type="domain" description="Aldehyde dehydrogenase" evidence="39">
    <location>
        <begin position="249"/>
        <end position="704"/>
    </location>
</feature>
<evidence type="ECO:0000256" key="31">
    <source>
        <dbReference type="ARBA" id="ARBA00052147"/>
    </source>
</evidence>
<evidence type="ECO:0000256" key="27">
    <source>
        <dbReference type="ARBA" id="ARBA00050858"/>
    </source>
</evidence>
<dbReference type="InterPro" id="IPR016163">
    <property type="entry name" value="Ald_DH_C"/>
</dbReference>
<keyword evidence="7 38" id="KW-0812">Transmembrane</keyword>
<comment type="catalytic activity">
    <reaction evidence="23">
        <text>acrolein + NAD(+) + H2O = acrylate + NADH + 2 H(+)</text>
        <dbReference type="Rhea" id="RHEA:69084"/>
        <dbReference type="ChEBI" id="CHEBI:15368"/>
        <dbReference type="ChEBI" id="CHEBI:15377"/>
        <dbReference type="ChEBI" id="CHEBI:15378"/>
        <dbReference type="ChEBI" id="CHEBI:37080"/>
        <dbReference type="ChEBI" id="CHEBI:57540"/>
        <dbReference type="ChEBI" id="CHEBI:57945"/>
    </reaction>
</comment>
<evidence type="ECO:0000256" key="38">
    <source>
        <dbReference type="SAM" id="Phobius"/>
    </source>
</evidence>
<dbReference type="GO" id="GO:0019145">
    <property type="term" value="F:aminobutyraldehyde dehydrogenase (NAD+) activity"/>
    <property type="evidence" value="ECO:0007669"/>
    <property type="project" value="UniProtKB-EC"/>
</dbReference>